<feature type="domain" description="YdbS-like PH" evidence="2">
    <location>
        <begin position="433"/>
        <end position="485"/>
    </location>
</feature>
<protein>
    <recommendedName>
        <fullName evidence="2">YdbS-like PH domain-containing protein</fullName>
    </recommendedName>
</protein>
<feature type="transmembrane region" description="Helical" evidence="1">
    <location>
        <begin position="237"/>
        <end position="257"/>
    </location>
</feature>
<dbReference type="Pfam" id="PF03703">
    <property type="entry name" value="bPH_2"/>
    <property type="match status" value="3"/>
</dbReference>
<dbReference type="GeneID" id="84800321"/>
<comment type="caution">
    <text evidence="3">The sequence shown here is derived from an EMBL/GenBank/DDBJ whole genome shotgun (WGS) entry which is preliminary data.</text>
</comment>
<proteinExistence type="predicted"/>
<feature type="domain" description="YdbS-like PH" evidence="2">
    <location>
        <begin position="291"/>
        <end position="340"/>
    </location>
</feature>
<keyword evidence="1" id="KW-0472">Membrane</keyword>
<dbReference type="Proteomes" id="UP000003244">
    <property type="component" value="Unassembled WGS sequence"/>
</dbReference>
<feature type="domain" description="YdbS-like PH" evidence="2">
    <location>
        <begin position="99"/>
        <end position="162"/>
    </location>
</feature>
<name>E0E273_9FIRM</name>
<reference evidence="3 4" key="1">
    <citation type="submission" date="2010-08" db="EMBL/GenBank/DDBJ databases">
        <authorList>
            <person name="Harkins D.M."/>
            <person name="Madupu R."/>
            <person name="Durkin A.S."/>
            <person name="Torralba M."/>
            <person name="Methe B."/>
            <person name="Sutton G.G."/>
            <person name="Nelson K.E."/>
        </authorList>
    </citation>
    <scope>NUCLEOTIDE SEQUENCE [LARGE SCALE GENOMIC DNA]</scope>
    <source>
        <strain evidence="3 4">DSM 17678</strain>
    </source>
</reference>
<evidence type="ECO:0000259" key="2">
    <source>
        <dbReference type="Pfam" id="PF03703"/>
    </source>
</evidence>
<evidence type="ECO:0000313" key="3">
    <source>
        <dbReference type="EMBL" id="EFM65011.1"/>
    </source>
</evidence>
<keyword evidence="4" id="KW-1185">Reference proteome</keyword>
<keyword evidence="1" id="KW-0812">Transmembrane</keyword>
<evidence type="ECO:0000256" key="1">
    <source>
        <dbReference type="SAM" id="Phobius"/>
    </source>
</evidence>
<accession>E0E273</accession>
<sequence length="518" mass="59011">MKFKNHPIILLKPILAIMGFLAWLTFSIIEEIVEGDLSLIELWTDLGKYLTRDMIGYILDHKIPSLMFAGMLVVIMLFLLRSFFEWKNSSISLGQNTLFYTRQGLLGKVHREVNFSNIANVNIRSGIIYGILGLSVLTIDIDSSATAKELDYKIYLSKKNVQIFKNWVLDPNKRIEVSSEKNESLAIEIEGPSDKENTLVESDLNEDKKVDLRPKYRGNQQDLATYTFMSKDAIRHFFLDISVFNIVLFVAAIIALITKVLALFAIANLGMIKTFSSKIDALYQFKVKRYPDHIHIEYGLFNLKDFTIPIENISSVACHKSIIARIFGYKCLTLDAIGYGNEVNENRLLSLYMKNDSINTFMERVIPEFTLDEDESDYILKPVSILKYYGPLFTISFLLIFVVIGLPLGKYWTGLIGLPLALVASLYKFLGRKIKLTDKDLIIKKGLFSSQTLIIPINQIDMLTINQNPVYKKLGLYSLTIYKRDPKTGKTVVDTGPYPVGIFDQLIDYYINGEIPSQ</sequence>
<gene>
    <name evidence="3" type="ORF">HMPREF0634_1404</name>
</gene>
<dbReference type="PANTHER" id="PTHR34473:SF2">
    <property type="entry name" value="UPF0699 TRANSMEMBRANE PROTEIN YDBT"/>
    <property type="match status" value="1"/>
</dbReference>
<evidence type="ECO:0000313" key="4">
    <source>
        <dbReference type="Proteomes" id="UP000003244"/>
    </source>
</evidence>
<dbReference type="PANTHER" id="PTHR34473">
    <property type="entry name" value="UPF0699 TRANSMEMBRANE PROTEIN YDBS"/>
    <property type="match status" value="1"/>
</dbReference>
<organism evidence="3 4">
    <name type="scientific">Peptostreptococcus stomatis DSM 17678</name>
    <dbReference type="NCBI Taxonomy" id="596315"/>
    <lineage>
        <taxon>Bacteria</taxon>
        <taxon>Bacillati</taxon>
        <taxon>Bacillota</taxon>
        <taxon>Clostridia</taxon>
        <taxon>Peptostreptococcales</taxon>
        <taxon>Peptostreptococcaceae</taxon>
        <taxon>Peptostreptococcus</taxon>
    </lineage>
</organism>
<keyword evidence="1" id="KW-1133">Transmembrane helix</keyword>
<dbReference type="STRING" id="596315.HMPREF0634_1404"/>
<feature type="transmembrane region" description="Helical" evidence="1">
    <location>
        <begin position="63"/>
        <end position="84"/>
    </location>
</feature>
<dbReference type="RefSeq" id="WP_007788864.1">
    <property type="nucleotide sequence ID" value="NZ_ADGQ01000032.1"/>
</dbReference>
<dbReference type="eggNOG" id="COG3428">
    <property type="taxonomic scope" value="Bacteria"/>
</dbReference>
<dbReference type="EMBL" id="ADGQ01000032">
    <property type="protein sequence ID" value="EFM65011.1"/>
    <property type="molecule type" value="Genomic_DNA"/>
</dbReference>
<feature type="transmembrane region" description="Helical" evidence="1">
    <location>
        <begin position="388"/>
        <end position="406"/>
    </location>
</feature>
<dbReference type="InterPro" id="IPR005182">
    <property type="entry name" value="YdbS-like_PH"/>
</dbReference>
<dbReference type="AlphaFoldDB" id="E0E273"/>
<dbReference type="OrthoDB" id="1771625at2"/>
<feature type="transmembrane region" description="Helical" evidence="1">
    <location>
        <begin position="412"/>
        <end position="430"/>
    </location>
</feature>
<feature type="transmembrane region" description="Helical" evidence="1">
    <location>
        <begin position="9"/>
        <end position="29"/>
    </location>
</feature>